<dbReference type="EMBL" id="JACWMY010000002">
    <property type="protein sequence ID" value="MBD1362857.1"/>
    <property type="molecule type" value="Genomic_DNA"/>
</dbReference>
<evidence type="ECO:0000256" key="1">
    <source>
        <dbReference type="SAM" id="Phobius"/>
    </source>
</evidence>
<sequence>MPKFGSHIIFAEEAHKRRPDLFPNFNLNAYRFGAVGPDVTLFMFDPATSNPDIRKGFKVCLDVLESIQDIKKQIEDVVDKLTQPISDIQDWLSGGLSTDLSYTVNTAIETMLLAVKLGMAEGSSSINLKNPLIGFFTNPNFPVDFIKNEDWKNPTILISALDNYGFPFRMFGHPYTDDGTWKQPEPTGDYSNWWRMDMLHYRKTATFAYEMLSKATTSAQQSYARGYMTHVAGDITGHPFINSLVGGPFRNHAFRHLVLETLADTWLWDQQGRGDVLDSRLNEKIDVTNSEAEEIANLVTAAMKEVYKSPMVPKLLSGGYPSNEEFLFGYDALKQYLRLSTGGSVKRPTAPPDTPKELFKEIQELLQNNLPGNPPVWKGDLASFLEALFAWFGKGLALLAMIATLPYAVMMRFLAIAPRWILYFLNLGIFYIHSAIRTMICMVGWGYAGKEDFDNFSFLENLITSKQYSGENNQYPYKTLPNPKLPFYWLQPPSWLGEIEKRGLHPQAVNKAVQPDWMLSIDNTMNPEIVDALINAATPAATLAIQNQIGKYPHGFGNAIDFGINILDGTIKIPDFDLDGDRGYGYKGWEELPPNEYYV</sequence>
<dbReference type="Proteomes" id="UP000606600">
    <property type="component" value="Unassembled WGS sequence"/>
</dbReference>
<keyword evidence="3" id="KW-1185">Reference proteome</keyword>
<gene>
    <name evidence="2" type="ORF">IDJ77_03460</name>
</gene>
<proteinExistence type="predicted"/>
<protein>
    <recommendedName>
        <fullName evidence="4">Zinc dependent phospholipase C</fullName>
    </recommendedName>
</protein>
<evidence type="ECO:0000313" key="2">
    <source>
        <dbReference type="EMBL" id="MBD1362857.1"/>
    </source>
</evidence>
<evidence type="ECO:0008006" key="4">
    <source>
        <dbReference type="Google" id="ProtNLM"/>
    </source>
</evidence>
<feature type="transmembrane region" description="Helical" evidence="1">
    <location>
        <begin position="421"/>
        <end position="448"/>
    </location>
</feature>
<reference evidence="2 3" key="1">
    <citation type="submission" date="2020-09" db="EMBL/GenBank/DDBJ databases">
        <title>Novel species of Mucilaginibacter isolated from a glacier on the Tibetan Plateau.</title>
        <authorList>
            <person name="Liu Q."/>
            <person name="Xin Y.-H."/>
        </authorList>
    </citation>
    <scope>NUCLEOTIDE SEQUENCE [LARGE SCALE GENOMIC DNA]</scope>
    <source>
        <strain evidence="2 3">ZT4R22</strain>
    </source>
</reference>
<dbReference type="RefSeq" id="WP_191187535.1">
    <property type="nucleotide sequence ID" value="NZ_JACWMY010000002.1"/>
</dbReference>
<keyword evidence="1" id="KW-1133">Transmembrane helix</keyword>
<keyword evidence="1" id="KW-0472">Membrane</keyword>
<organism evidence="2 3">
    <name type="scientific">Mucilaginibacter pankratovii</name>
    <dbReference type="NCBI Taxonomy" id="2772110"/>
    <lineage>
        <taxon>Bacteria</taxon>
        <taxon>Pseudomonadati</taxon>
        <taxon>Bacteroidota</taxon>
        <taxon>Sphingobacteriia</taxon>
        <taxon>Sphingobacteriales</taxon>
        <taxon>Sphingobacteriaceae</taxon>
        <taxon>Mucilaginibacter</taxon>
    </lineage>
</organism>
<name>A0ABR7WMY4_9SPHI</name>
<keyword evidence="1" id="KW-0812">Transmembrane</keyword>
<feature type="transmembrane region" description="Helical" evidence="1">
    <location>
        <begin position="388"/>
        <end position="409"/>
    </location>
</feature>
<comment type="caution">
    <text evidence="2">The sequence shown here is derived from an EMBL/GenBank/DDBJ whole genome shotgun (WGS) entry which is preliminary data.</text>
</comment>
<accession>A0ABR7WMY4</accession>
<evidence type="ECO:0000313" key="3">
    <source>
        <dbReference type="Proteomes" id="UP000606600"/>
    </source>
</evidence>